<evidence type="ECO:0000256" key="4">
    <source>
        <dbReference type="ARBA" id="ARBA00023136"/>
    </source>
</evidence>
<feature type="transmembrane region" description="Helical" evidence="5">
    <location>
        <begin position="6"/>
        <end position="27"/>
    </location>
</feature>
<evidence type="ECO:0000256" key="3">
    <source>
        <dbReference type="ARBA" id="ARBA00022989"/>
    </source>
</evidence>
<dbReference type="SUPFAM" id="SSF161084">
    <property type="entry name" value="MAPEG domain-like"/>
    <property type="match status" value="1"/>
</dbReference>
<comment type="caution">
    <text evidence="6">The sequence shown here is derived from an EMBL/GenBank/DDBJ whole genome shotgun (WGS) entry which is preliminary data.</text>
</comment>
<evidence type="ECO:0000313" key="7">
    <source>
        <dbReference type="Proteomes" id="UP001152607"/>
    </source>
</evidence>
<evidence type="ECO:0000256" key="2">
    <source>
        <dbReference type="ARBA" id="ARBA00022692"/>
    </source>
</evidence>
<dbReference type="GO" id="GO:0016020">
    <property type="term" value="C:membrane"/>
    <property type="evidence" value="ECO:0007669"/>
    <property type="project" value="UniProtKB-SubCell"/>
</dbReference>
<comment type="subcellular location">
    <subcellularLocation>
        <location evidence="1">Membrane</location>
        <topology evidence="1">Multi-pass membrane protein</topology>
    </subcellularLocation>
</comment>
<evidence type="ECO:0000256" key="1">
    <source>
        <dbReference type="ARBA" id="ARBA00004141"/>
    </source>
</evidence>
<keyword evidence="2 5" id="KW-0812">Transmembrane</keyword>
<accession>A0A9W4XR29</accession>
<organism evidence="6 7">
    <name type="scientific">Periconia digitata</name>
    <dbReference type="NCBI Taxonomy" id="1303443"/>
    <lineage>
        <taxon>Eukaryota</taxon>
        <taxon>Fungi</taxon>
        <taxon>Dikarya</taxon>
        <taxon>Ascomycota</taxon>
        <taxon>Pezizomycotina</taxon>
        <taxon>Dothideomycetes</taxon>
        <taxon>Pleosporomycetidae</taxon>
        <taxon>Pleosporales</taxon>
        <taxon>Massarineae</taxon>
        <taxon>Periconiaceae</taxon>
        <taxon>Periconia</taxon>
    </lineage>
</organism>
<reference evidence="6" key="1">
    <citation type="submission" date="2023-01" db="EMBL/GenBank/DDBJ databases">
        <authorList>
            <person name="Van Ghelder C."/>
            <person name="Rancurel C."/>
        </authorList>
    </citation>
    <scope>NUCLEOTIDE SEQUENCE</scope>
    <source>
        <strain evidence="6">CNCM I-4278</strain>
    </source>
</reference>
<protein>
    <recommendedName>
        <fullName evidence="8">Microsomal glutathione S-transferase 3</fullName>
    </recommendedName>
</protein>
<name>A0A9W4XR29_9PLEO</name>
<dbReference type="GO" id="GO:0004364">
    <property type="term" value="F:glutathione transferase activity"/>
    <property type="evidence" value="ECO:0007669"/>
    <property type="project" value="TreeGrafter"/>
</dbReference>
<dbReference type="InterPro" id="IPR001129">
    <property type="entry name" value="Membr-assoc_MAPEG"/>
</dbReference>
<dbReference type="AlphaFoldDB" id="A0A9W4XR29"/>
<evidence type="ECO:0008006" key="8">
    <source>
        <dbReference type="Google" id="ProtNLM"/>
    </source>
</evidence>
<sequence length="155" mass="16714">MVSLEVPAGYGLVLAAATSTVFVATYLGSRVVSYRKAAKIPYPHMYATHEQITSAPPARAKLLDDFNRAQRGHQNFLESQGSVVLSMLITGLVYPRAAAGLGATWSVGRVLYAWGYNNGKEEGKGRYNGAPGLLAGYVLYFWSAKAVWDLVQAGL</sequence>
<dbReference type="Proteomes" id="UP001152607">
    <property type="component" value="Unassembled WGS sequence"/>
</dbReference>
<keyword evidence="7" id="KW-1185">Reference proteome</keyword>
<dbReference type="GO" id="GO:0004602">
    <property type="term" value="F:glutathione peroxidase activity"/>
    <property type="evidence" value="ECO:0007669"/>
    <property type="project" value="TreeGrafter"/>
</dbReference>
<evidence type="ECO:0000256" key="5">
    <source>
        <dbReference type="SAM" id="Phobius"/>
    </source>
</evidence>
<dbReference type="InterPro" id="IPR023352">
    <property type="entry name" value="MAPEG-like_dom_sf"/>
</dbReference>
<dbReference type="PANTHER" id="PTHR10250">
    <property type="entry name" value="MICROSOMAL GLUTATHIONE S-TRANSFERASE"/>
    <property type="match status" value="1"/>
</dbReference>
<gene>
    <name evidence="6" type="ORF">PDIGIT_LOCUS7459</name>
</gene>
<dbReference type="OrthoDB" id="410651at2759"/>
<dbReference type="InterPro" id="IPR050997">
    <property type="entry name" value="MAPEG"/>
</dbReference>
<dbReference type="Pfam" id="PF01124">
    <property type="entry name" value="MAPEG"/>
    <property type="match status" value="1"/>
</dbReference>
<proteinExistence type="predicted"/>
<dbReference type="EMBL" id="CAOQHR010000005">
    <property type="protein sequence ID" value="CAI6334401.1"/>
    <property type="molecule type" value="Genomic_DNA"/>
</dbReference>
<keyword evidence="3 5" id="KW-1133">Transmembrane helix</keyword>
<keyword evidence="4 5" id="KW-0472">Membrane</keyword>
<dbReference type="GO" id="GO:0005783">
    <property type="term" value="C:endoplasmic reticulum"/>
    <property type="evidence" value="ECO:0007669"/>
    <property type="project" value="TreeGrafter"/>
</dbReference>
<dbReference type="Gene3D" id="1.20.120.550">
    <property type="entry name" value="Membrane associated eicosanoid/glutathione metabolism-like domain"/>
    <property type="match status" value="1"/>
</dbReference>
<dbReference type="GO" id="GO:0005635">
    <property type="term" value="C:nuclear envelope"/>
    <property type="evidence" value="ECO:0007669"/>
    <property type="project" value="TreeGrafter"/>
</dbReference>
<evidence type="ECO:0000313" key="6">
    <source>
        <dbReference type="EMBL" id="CAI6334401.1"/>
    </source>
</evidence>
<dbReference type="PANTHER" id="PTHR10250:SF26">
    <property type="entry name" value="GLUTATHIONE S-TRANSFERASE 3, MITOCHONDRIAL"/>
    <property type="match status" value="1"/>
</dbReference>